<accession>A0ABD6DSI0</accession>
<protein>
    <submittedName>
        <fullName evidence="2">AAA family ATPase</fullName>
    </submittedName>
</protein>
<evidence type="ECO:0000313" key="3">
    <source>
        <dbReference type="Proteomes" id="UP001597092"/>
    </source>
</evidence>
<dbReference type="Proteomes" id="UP001597092">
    <property type="component" value="Unassembled WGS sequence"/>
</dbReference>
<dbReference type="InterPro" id="IPR025669">
    <property type="entry name" value="AAA_dom"/>
</dbReference>
<dbReference type="PANTHER" id="PTHR13696:SF99">
    <property type="entry name" value="COBYRINIC ACID AC-DIAMIDE SYNTHASE"/>
    <property type="match status" value="1"/>
</dbReference>
<evidence type="ECO:0000313" key="2">
    <source>
        <dbReference type="EMBL" id="MFD1685218.1"/>
    </source>
</evidence>
<dbReference type="SUPFAM" id="SSF52540">
    <property type="entry name" value="P-loop containing nucleoside triphosphate hydrolases"/>
    <property type="match status" value="1"/>
</dbReference>
<dbReference type="AlphaFoldDB" id="A0ABD6DSI0"/>
<evidence type="ECO:0000259" key="1">
    <source>
        <dbReference type="Pfam" id="PF13614"/>
    </source>
</evidence>
<dbReference type="Pfam" id="PF13614">
    <property type="entry name" value="AAA_31"/>
    <property type="match status" value="1"/>
</dbReference>
<dbReference type="InterPro" id="IPR050678">
    <property type="entry name" value="DNA_Partitioning_ATPase"/>
</dbReference>
<name>A0ABD6DSI0_9EURY</name>
<reference evidence="2 3" key="1">
    <citation type="journal article" date="2019" name="Int. J. Syst. Evol. Microbiol.">
        <title>The Global Catalogue of Microorganisms (GCM) 10K type strain sequencing project: providing services to taxonomists for standard genome sequencing and annotation.</title>
        <authorList>
            <consortium name="The Broad Institute Genomics Platform"/>
            <consortium name="The Broad Institute Genome Sequencing Center for Infectious Disease"/>
            <person name="Wu L."/>
            <person name="Ma J."/>
        </authorList>
    </citation>
    <scope>NUCLEOTIDE SEQUENCE [LARGE SCALE GENOMIC DNA]</scope>
    <source>
        <strain evidence="2 3">CGMCC 1.10387</strain>
    </source>
</reference>
<dbReference type="InterPro" id="IPR027417">
    <property type="entry name" value="P-loop_NTPase"/>
</dbReference>
<comment type="caution">
    <text evidence="2">The sequence shown here is derived from an EMBL/GenBank/DDBJ whole genome shotgun (WGS) entry which is preliminary data.</text>
</comment>
<dbReference type="EMBL" id="JBHUDP010000002">
    <property type="protein sequence ID" value="MFD1685218.1"/>
    <property type="molecule type" value="Genomic_DNA"/>
</dbReference>
<sequence length="252" mass="25572">MSETRANVTAFVGATGGAGTTRTAVEVGAALAADGRETAILDAAFATQGLADHVEGRIDPDLTALVVDDDRDLSTGLSELGFSDAVAGRVAVCPANAPFERLARAKRVEAARRFESLIATAAARFDHVLLDVPPIAANQAVAAVNAADRVAIVAPASERGTEAVQRCHERLVDVGTEASLVVSVRGDLETADVSVPETDVTAADSVPACFDGDDAFAGAVGRLAAAVTGGEIADPEAERDGLLESVGGLVGR</sequence>
<keyword evidence="3" id="KW-1185">Reference proteome</keyword>
<dbReference type="Gene3D" id="3.40.50.300">
    <property type="entry name" value="P-loop containing nucleotide triphosphate hydrolases"/>
    <property type="match status" value="1"/>
</dbReference>
<dbReference type="RefSeq" id="WP_256306821.1">
    <property type="nucleotide sequence ID" value="NZ_JANHAW010000001.1"/>
</dbReference>
<feature type="domain" description="AAA" evidence="1">
    <location>
        <begin position="8"/>
        <end position="170"/>
    </location>
</feature>
<organism evidence="2 3">
    <name type="scientific">Halobellus litoreus</name>
    <dbReference type="NCBI Taxonomy" id="755310"/>
    <lineage>
        <taxon>Archaea</taxon>
        <taxon>Methanobacteriati</taxon>
        <taxon>Methanobacteriota</taxon>
        <taxon>Stenosarchaea group</taxon>
        <taxon>Halobacteria</taxon>
        <taxon>Halobacteriales</taxon>
        <taxon>Haloferacaceae</taxon>
        <taxon>Halobellus</taxon>
    </lineage>
</organism>
<proteinExistence type="predicted"/>
<gene>
    <name evidence="2" type="ORF">ACFSAS_06270</name>
</gene>
<dbReference type="PANTHER" id="PTHR13696">
    <property type="entry name" value="P-LOOP CONTAINING NUCLEOSIDE TRIPHOSPHATE HYDROLASE"/>
    <property type="match status" value="1"/>
</dbReference>